<gene>
    <name evidence="1" type="ORF">SAMN05216550_107292</name>
</gene>
<dbReference type="Proteomes" id="UP000183529">
    <property type="component" value="Unassembled WGS sequence"/>
</dbReference>
<accession>A0AAQ1JUD3</accession>
<comment type="caution">
    <text evidence="1">The sequence shown here is derived from an EMBL/GenBank/DDBJ whole genome shotgun (WGS) entry which is preliminary data.</text>
</comment>
<proteinExistence type="predicted"/>
<protein>
    <submittedName>
        <fullName evidence="1">Uncharacterized protein</fullName>
    </submittedName>
</protein>
<dbReference type="EMBL" id="FNZM01000007">
    <property type="protein sequence ID" value="SEJ70879.1"/>
    <property type="molecule type" value="Genomic_DNA"/>
</dbReference>
<dbReference type="AlphaFoldDB" id="A0AAQ1JUD3"/>
<reference evidence="1 2" key="1">
    <citation type="submission" date="2016-10" db="EMBL/GenBank/DDBJ databases">
        <authorList>
            <person name="Varghese N."/>
            <person name="Submissions S."/>
        </authorList>
    </citation>
    <scope>NUCLEOTIDE SEQUENCE [LARGE SCALE GENOMIC DNA]</scope>
    <source>
        <strain evidence="1 2">LMG 22274</strain>
    </source>
</reference>
<evidence type="ECO:0000313" key="1">
    <source>
        <dbReference type="EMBL" id="SEJ70879.1"/>
    </source>
</evidence>
<name>A0AAQ1JUD3_9BURK</name>
<sequence>MATQRWNVNVSRHAATASSERLRKVAVPAVVSPRDYGFDLCNYFGDDVVEVLNLRVQGKGGQCGRSHPHFIVNPETTITGKPAIAYKVSHTIQCTESASSPNLQDTIEATASLNSEIP</sequence>
<organism evidence="1 2">
    <name type="scientific">Paraburkholderia tropica</name>
    <dbReference type="NCBI Taxonomy" id="92647"/>
    <lineage>
        <taxon>Bacteria</taxon>
        <taxon>Pseudomonadati</taxon>
        <taxon>Pseudomonadota</taxon>
        <taxon>Betaproteobacteria</taxon>
        <taxon>Burkholderiales</taxon>
        <taxon>Burkholderiaceae</taxon>
        <taxon>Paraburkholderia</taxon>
    </lineage>
</organism>
<evidence type="ECO:0000313" key="2">
    <source>
        <dbReference type="Proteomes" id="UP000183529"/>
    </source>
</evidence>